<evidence type="ECO:0000256" key="6">
    <source>
        <dbReference type="PIRSR" id="PIRSR004869-50"/>
    </source>
</evidence>
<evidence type="ECO:0000256" key="4">
    <source>
        <dbReference type="ARBA" id="ARBA00023004"/>
    </source>
</evidence>
<evidence type="ECO:0000256" key="2">
    <source>
        <dbReference type="ARBA" id="ARBA00022691"/>
    </source>
</evidence>
<dbReference type="PROSITE" id="PS51918">
    <property type="entry name" value="RADICAL_SAM"/>
    <property type="match status" value="1"/>
</dbReference>
<feature type="domain" description="Radical SAM core" evidence="7">
    <location>
        <begin position="71"/>
        <end position="296"/>
    </location>
</feature>
<dbReference type="NCBIfam" id="TIGR04337">
    <property type="entry name" value="AmmeMemoSam_rS"/>
    <property type="match status" value="1"/>
</dbReference>
<feature type="binding site" evidence="6">
    <location>
        <position position="86"/>
    </location>
    <ligand>
        <name>[4Fe-4S] cluster</name>
        <dbReference type="ChEBI" id="CHEBI:49883"/>
        <note>4Fe-4S-S-AdoMet</note>
    </ligand>
</feature>
<name>A0A0S7XV75_UNCSA</name>
<dbReference type="InterPro" id="IPR027596">
    <property type="entry name" value="AmmeMemoSam_rS"/>
</dbReference>
<dbReference type="SFLD" id="SFLDG01101">
    <property type="entry name" value="Uncharacterised_Radical_SAM_Su"/>
    <property type="match status" value="1"/>
</dbReference>
<dbReference type="PANTHER" id="PTHR30352">
    <property type="entry name" value="PYRUVATE FORMATE-LYASE-ACTIVATING ENZYME"/>
    <property type="match status" value="1"/>
</dbReference>
<dbReference type="SFLD" id="SFLDS00029">
    <property type="entry name" value="Radical_SAM"/>
    <property type="match status" value="1"/>
</dbReference>
<gene>
    <name evidence="8" type="ORF">AMJ44_08520</name>
</gene>
<dbReference type="GO" id="GO:0051539">
    <property type="term" value="F:4 iron, 4 sulfur cluster binding"/>
    <property type="evidence" value="ECO:0007669"/>
    <property type="project" value="UniProtKB-KW"/>
</dbReference>
<reference evidence="8 9" key="1">
    <citation type="journal article" date="2015" name="Microbiome">
        <title>Genomic resolution of linkages in carbon, nitrogen, and sulfur cycling among widespread estuary sediment bacteria.</title>
        <authorList>
            <person name="Baker B.J."/>
            <person name="Lazar C.S."/>
            <person name="Teske A.P."/>
            <person name="Dick G.J."/>
        </authorList>
    </citation>
    <scope>NUCLEOTIDE SEQUENCE [LARGE SCALE GENOMIC DNA]</scope>
    <source>
        <strain evidence="8">DG_54_3</strain>
    </source>
</reference>
<dbReference type="SUPFAM" id="SSF102114">
    <property type="entry name" value="Radical SAM enzymes"/>
    <property type="match status" value="1"/>
</dbReference>
<evidence type="ECO:0000313" key="8">
    <source>
        <dbReference type="EMBL" id="KPJ66344.1"/>
    </source>
</evidence>
<evidence type="ECO:0000256" key="1">
    <source>
        <dbReference type="ARBA" id="ARBA00022485"/>
    </source>
</evidence>
<comment type="cofactor">
    <cofactor evidence="6">
        <name>[4Fe-4S] cluster</name>
        <dbReference type="ChEBI" id="CHEBI:49883"/>
    </cofactor>
    <text evidence="6">Binds 1 [4Fe-4S] cluster. The cluster is coordinated with 3 cysteines and an exchangeable S-adenosyl-L-methionine.</text>
</comment>
<protein>
    <submittedName>
        <fullName evidence="8">Radical SAM protein</fullName>
    </submittedName>
</protein>
<dbReference type="Proteomes" id="UP000051861">
    <property type="component" value="Unassembled WGS sequence"/>
</dbReference>
<organism evidence="8 9">
    <name type="scientific">candidate division WOR-1 bacterium DG_54_3</name>
    <dbReference type="NCBI Taxonomy" id="1703775"/>
    <lineage>
        <taxon>Bacteria</taxon>
        <taxon>Bacillati</taxon>
        <taxon>Saganbacteria</taxon>
    </lineage>
</organism>
<keyword evidence="5 6" id="KW-0411">Iron-sulfur</keyword>
<dbReference type="GO" id="GO:0003824">
    <property type="term" value="F:catalytic activity"/>
    <property type="evidence" value="ECO:0007669"/>
    <property type="project" value="InterPro"/>
</dbReference>
<keyword evidence="1" id="KW-0004">4Fe-4S</keyword>
<dbReference type="InterPro" id="IPR058240">
    <property type="entry name" value="rSAM_sf"/>
</dbReference>
<dbReference type="InterPro" id="IPR013785">
    <property type="entry name" value="Aldolase_TIM"/>
</dbReference>
<keyword evidence="2 6" id="KW-0949">S-adenosyl-L-methionine</keyword>
<dbReference type="InterPro" id="IPR016431">
    <property type="entry name" value="Pyrv-formate_lyase-activ_prd"/>
</dbReference>
<dbReference type="PIRSF" id="PIRSF004869">
    <property type="entry name" value="PflX_prd"/>
    <property type="match status" value="1"/>
</dbReference>
<evidence type="ECO:0000313" key="9">
    <source>
        <dbReference type="Proteomes" id="UP000051861"/>
    </source>
</evidence>
<evidence type="ECO:0000259" key="7">
    <source>
        <dbReference type="PROSITE" id="PS51918"/>
    </source>
</evidence>
<dbReference type="Pfam" id="PF04055">
    <property type="entry name" value="Radical_SAM"/>
    <property type="match status" value="1"/>
</dbReference>
<dbReference type="GO" id="GO:0046872">
    <property type="term" value="F:metal ion binding"/>
    <property type="evidence" value="ECO:0007669"/>
    <property type="project" value="UniProtKB-KW"/>
</dbReference>
<keyword evidence="3 6" id="KW-0479">Metal-binding</keyword>
<sequence>MGQELKEAMLYESLPDGKVHCFLCPWNCKIAKGKGGVCGVRQNIDGKLYTLIYGKVSSIAADPIEKKPLFHFYPGTLALSLGTYGCNMRCGHCQNWQISHVVMVKGVEPGKTYFVEREPITEYISPERLTELAKETNSQGIAWTYNEPTIWFEYTYDGSILAKKAGLYTVYVTNGYITPEALDTIAPYLDAYRVDVKGFTEDFYFKLAKIKNFKPVLEAAERAKKKWNMHVEVITLIIPTMNDDDAQLKGIADWIVEKLGPETPWHVTRFMPYLEYSHLPPTPIETLEKARKIGFEAGLEFVYIGNVPGDPGENTYCPKCKKLLIERVGYQTEVKHVAAGKCEFCKTDLNIRS</sequence>
<keyword evidence="4 6" id="KW-0408">Iron</keyword>
<dbReference type="InterPro" id="IPR007197">
    <property type="entry name" value="rSAM"/>
</dbReference>
<dbReference type="PATRIC" id="fig|1703775.3.peg.3336"/>
<dbReference type="AlphaFoldDB" id="A0A0S7XV75"/>
<dbReference type="Gene3D" id="3.20.20.70">
    <property type="entry name" value="Aldolase class I"/>
    <property type="match status" value="1"/>
</dbReference>
<proteinExistence type="predicted"/>
<accession>A0A0S7XV75</accession>
<comment type="caution">
    <text evidence="8">The sequence shown here is derived from an EMBL/GenBank/DDBJ whole genome shotgun (WGS) entry which is preliminary data.</text>
</comment>
<dbReference type="PANTHER" id="PTHR30352:SF5">
    <property type="entry name" value="PYRUVATE FORMATE-LYASE 1-ACTIVATING ENZYME"/>
    <property type="match status" value="1"/>
</dbReference>
<evidence type="ECO:0000256" key="3">
    <source>
        <dbReference type="ARBA" id="ARBA00022723"/>
    </source>
</evidence>
<dbReference type="InterPro" id="IPR034457">
    <property type="entry name" value="Organic_radical-activating"/>
</dbReference>
<feature type="binding site" evidence="6">
    <location>
        <position position="93"/>
    </location>
    <ligand>
        <name>[4Fe-4S] cluster</name>
        <dbReference type="ChEBI" id="CHEBI:49883"/>
        <note>4Fe-4S-S-AdoMet</note>
    </ligand>
</feature>
<feature type="binding site" evidence="6">
    <location>
        <position position="90"/>
    </location>
    <ligand>
        <name>[4Fe-4S] cluster</name>
        <dbReference type="ChEBI" id="CHEBI:49883"/>
        <note>4Fe-4S-S-AdoMet</note>
    </ligand>
</feature>
<dbReference type="CDD" id="cd01335">
    <property type="entry name" value="Radical_SAM"/>
    <property type="match status" value="1"/>
</dbReference>
<evidence type="ECO:0000256" key="5">
    <source>
        <dbReference type="ARBA" id="ARBA00023014"/>
    </source>
</evidence>
<dbReference type="EMBL" id="LIZX01000083">
    <property type="protein sequence ID" value="KPJ66344.1"/>
    <property type="molecule type" value="Genomic_DNA"/>
</dbReference>